<sequence>MNNFGKDSKCTRLSKVYFTWCRNRTMQQRRLRVSMEHTHMWVRKLSSDGRRERNDCIL</sequence>
<dbReference type="InParanoid" id="A0A0C2SKC2"/>
<organism evidence="1 2">
    <name type="scientific">Amanita muscaria (strain Koide BX008)</name>
    <dbReference type="NCBI Taxonomy" id="946122"/>
    <lineage>
        <taxon>Eukaryota</taxon>
        <taxon>Fungi</taxon>
        <taxon>Dikarya</taxon>
        <taxon>Basidiomycota</taxon>
        <taxon>Agaricomycotina</taxon>
        <taxon>Agaricomycetes</taxon>
        <taxon>Agaricomycetidae</taxon>
        <taxon>Agaricales</taxon>
        <taxon>Pluteineae</taxon>
        <taxon>Amanitaceae</taxon>
        <taxon>Amanita</taxon>
    </lineage>
</organism>
<name>A0A0C2SKC2_AMAMK</name>
<reference evidence="1 2" key="1">
    <citation type="submission" date="2014-04" db="EMBL/GenBank/DDBJ databases">
        <title>Evolutionary Origins and Diversification of the Mycorrhizal Mutualists.</title>
        <authorList>
            <consortium name="DOE Joint Genome Institute"/>
            <consortium name="Mycorrhizal Genomics Consortium"/>
            <person name="Kohler A."/>
            <person name="Kuo A."/>
            <person name="Nagy L.G."/>
            <person name="Floudas D."/>
            <person name="Copeland A."/>
            <person name="Barry K.W."/>
            <person name="Cichocki N."/>
            <person name="Veneault-Fourrey C."/>
            <person name="LaButti K."/>
            <person name="Lindquist E.A."/>
            <person name="Lipzen A."/>
            <person name="Lundell T."/>
            <person name="Morin E."/>
            <person name="Murat C."/>
            <person name="Riley R."/>
            <person name="Ohm R."/>
            <person name="Sun H."/>
            <person name="Tunlid A."/>
            <person name="Henrissat B."/>
            <person name="Grigoriev I.V."/>
            <person name="Hibbett D.S."/>
            <person name="Martin F."/>
        </authorList>
    </citation>
    <scope>NUCLEOTIDE SEQUENCE [LARGE SCALE GENOMIC DNA]</scope>
    <source>
        <strain evidence="1 2">Koide BX008</strain>
    </source>
</reference>
<protein>
    <submittedName>
        <fullName evidence="1">Uncharacterized protein</fullName>
    </submittedName>
</protein>
<dbReference type="EMBL" id="KN818257">
    <property type="protein sequence ID" value="KIL63650.1"/>
    <property type="molecule type" value="Genomic_DNA"/>
</dbReference>
<accession>A0A0C2SKC2</accession>
<proteinExistence type="predicted"/>
<evidence type="ECO:0000313" key="1">
    <source>
        <dbReference type="EMBL" id="KIL63650.1"/>
    </source>
</evidence>
<dbReference type="AlphaFoldDB" id="A0A0C2SKC2"/>
<dbReference type="Proteomes" id="UP000054549">
    <property type="component" value="Unassembled WGS sequence"/>
</dbReference>
<dbReference type="HOGENOM" id="CLU_2978669_0_0_1"/>
<gene>
    <name evidence="1" type="ORF">M378DRAFT_164332</name>
</gene>
<keyword evidence="2" id="KW-1185">Reference proteome</keyword>
<evidence type="ECO:0000313" key="2">
    <source>
        <dbReference type="Proteomes" id="UP000054549"/>
    </source>
</evidence>